<evidence type="ECO:0000313" key="2">
    <source>
        <dbReference type="EMBL" id="KJP85325.1"/>
    </source>
</evidence>
<keyword evidence="3" id="KW-1185">Reference proteome</keyword>
<dbReference type="RefSeq" id="XP_012338054.1">
    <property type="nucleotide sequence ID" value="XM_012482631.1"/>
</dbReference>
<feature type="compositionally biased region" description="Basic and acidic residues" evidence="1">
    <location>
        <begin position="381"/>
        <end position="401"/>
    </location>
</feature>
<accession>A0A0D9QE38</accession>
<dbReference type="VEuPathDB" id="PlasmoDB:AK88_05027"/>
<proteinExistence type="predicted"/>
<evidence type="ECO:0000256" key="1">
    <source>
        <dbReference type="SAM" id="MobiDB-lite"/>
    </source>
</evidence>
<feature type="region of interest" description="Disordered" evidence="1">
    <location>
        <begin position="377"/>
        <end position="401"/>
    </location>
</feature>
<name>A0A0D9QE38_PLAFR</name>
<organism evidence="2 3">
    <name type="scientific">Plasmodium fragile</name>
    <dbReference type="NCBI Taxonomy" id="5857"/>
    <lineage>
        <taxon>Eukaryota</taxon>
        <taxon>Sar</taxon>
        <taxon>Alveolata</taxon>
        <taxon>Apicomplexa</taxon>
        <taxon>Aconoidasida</taxon>
        <taxon>Haemosporida</taxon>
        <taxon>Plasmodiidae</taxon>
        <taxon>Plasmodium</taxon>
        <taxon>Plasmodium (Plasmodium)</taxon>
    </lineage>
</organism>
<dbReference type="EMBL" id="KQ001732">
    <property type="protein sequence ID" value="KJP85325.1"/>
    <property type="molecule type" value="Genomic_DNA"/>
</dbReference>
<dbReference type="GeneID" id="24270341"/>
<dbReference type="AlphaFoldDB" id="A0A0D9QE38"/>
<dbReference type="Proteomes" id="UP000054561">
    <property type="component" value="Unassembled WGS sequence"/>
</dbReference>
<sequence>MKKENDDDDSLTFSSERDISNLYRKDHYMKHCHVKNHIEPIALEDEIHILKREEQQTFKLSDILESLERIKEEKNEPSNEDIILPEYVEHEQIEPEKESEERIHCGVYLHEVNIIDNSYLHSSYDNIIDEYFNPIRIKGDMYVNNIVHFEDSSTYRSIFEVRRVEWFLGLEINERRIHEIVPYTQGMSFRIPFDALGKYIFCKAYRNVHINSEYQKGGRNTVFDPHTLHKKPVKFKIEPKCVEKCSITSKGPVLISIDSAFQILKYLCNNHYSIHVVVEDPLDNFCNLSTSSFSDDGKVTTTSNATNLTDENHRFVSTLSINCDEIKFCLTNWETAEEGQPPIGATYHTQGAKTNNDMRRNAAFNFFRLFELQNDGAHSSSDSRVEKKNNRSGDEDNEKIAKDVKSLQIDGQNAHKTRRLKREGKKTELTLNLYEVEFRLSSKEDCVVVSIGTDLHRSLKFVKYKMITIKPIGKNTSANELWLTLVAFKSAYSYKNVFKKNAKVIYTNTNISFVQNIVNNYLTKCMERNADGAMPLQKISTIFNEAG</sequence>
<reference evidence="2 3" key="1">
    <citation type="submission" date="2014-03" db="EMBL/GenBank/DDBJ databases">
        <title>The Genome Sequence of Plasmodium fragile nilgiri.</title>
        <authorList>
            <consortium name="The Broad Institute Genomics Platform"/>
            <consortium name="The Broad Institute Genome Sequencing Center for Infectious Disease"/>
            <person name="Neafsey D."/>
            <person name="Duraisingh M."/>
            <person name="Young S.K."/>
            <person name="Zeng Q."/>
            <person name="Gargeya S."/>
            <person name="Abouelleil A."/>
            <person name="Alvarado L."/>
            <person name="Chapman S.B."/>
            <person name="Gainer-Dewar J."/>
            <person name="Goldberg J."/>
            <person name="Griggs A."/>
            <person name="Gujja S."/>
            <person name="Hansen M."/>
            <person name="Howarth C."/>
            <person name="Imamovic A."/>
            <person name="Larimer J."/>
            <person name="Pearson M."/>
            <person name="Poon T.W."/>
            <person name="Priest M."/>
            <person name="Roberts A."/>
            <person name="Saif S."/>
            <person name="Shea T."/>
            <person name="Sykes S."/>
            <person name="Wortman J."/>
            <person name="Nusbaum C."/>
            <person name="Birren B."/>
        </authorList>
    </citation>
    <scope>NUCLEOTIDE SEQUENCE [LARGE SCALE GENOMIC DNA]</scope>
    <source>
        <strain evidence="3">nilgiri</strain>
    </source>
</reference>
<evidence type="ECO:0000313" key="3">
    <source>
        <dbReference type="Proteomes" id="UP000054561"/>
    </source>
</evidence>
<gene>
    <name evidence="2" type="ORF">AK88_05027</name>
</gene>
<dbReference type="OMA" id="KNHIEPI"/>
<dbReference type="OrthoDB" id="338345at2759"/>
<protein>
    <submittedName>
        <fullName evidence="2">Uncharacterized protein</fullName>
    </submittedName>
</protein>